<dbReference type="Proteomes" id="UP000008630">
    <property type="component" value="Chromosome"/>
</dbReference>
<protein>
    <submittedName>
        <fullName evidence="1">Uncharacterized protein</fullName>
    </submittedName>
</protein>
<dbReference type="STRING" id="693979.Bache_1630"/>
<keyword evidence="2" id="KW-1185">Reference proteome</keyword>
<organism evidence="1 2">
    <name type="scientific">Bacteroides helcogenes (strain ATCC 35417 / DSM 20613 / JCM 6297 / CCUG 15421 / P 36-108)</name>
    <dbReference type="NCBI Taxonomy" id="693979"/>
    <lineage>
        <taxon>Bacteria</taxon>
        <taxon>Pseudomonadati</taxon>
        <taxon>Bacteroidota</taxon>
        <taxon>Bacteroidia</taxon>
        <taxon>Bacteroidales</taxon>
        <taxon>Bacteroidaceae</taxon>
        <taxon>Bacteroides</taxon>
    </lineage>
</organism>
<dbReference type="EMBL" id="CP002352">
    <property type="protein sequence ID" value="ADV43633.1"/>
    <property type="molecule type" value="Genomic_DNA"/>
</dbReference>
<reference key="1">
    <citation type="submission" date="2010-11" db="EMBL/GenBank/DDBJ databases">
        <title>The complete genome of Bacteroides helcogenes P 36-108.</title>
        <authorList>
            <consortium name="US DOE Joint Genome Institute (JGI-PGF)"/>
            <person name="Lucas S."/>
            <person name="Copeland A."/>
            <person name="Lapidus A."/>
            <person name="Bruce D."/>
            <person name="Goodwin L."/>
            <person name="Pitluck S."/>
            <person name="Kyrpides N."/>
            <person name="Mavromatis K."/>
            <person name="Ivanova N."/>
            <person name="Zeytun A."/>
            <person name="Brettin T."/>
            <person name="Detter J.C."/>
            <person name="Tapia R."/>
            <person name="Han C."/>
            <person name="Land M."/>
            <person name="Hauser L."/>
            <person name="Markowitz V."/>
            <person name="Cheng J.-F."/>
            <person name="Hugenholtz P."/>
            <person name="Woyke T."/>
            <person name="Wu D."/>
            <person name="Gronow S."/>
            <person name="Wellnitz S."/>
            <person name="Brambilla E."/>
            <person name="Klenk H.-P."/>
            <person name="Eisen J.A."/>
        </authorList>
    </citation>
    <scope>NUCLEOTIDE SEQUENCE</scope>
    <source>
        <strain>P 36-108</strain>
    </source>
</reference>
<dbReference type="HOGENOM" id="CLU_1352378_0_0_10"/>
<dbReference type="eggNOG" id="ENOG5033RQE">
    <property type="taxonomic scope" value="Bacteria"/>
</dbReference>
<dbReference type="AlphaFoldDB" id="E6SWT1"/>
<gene>
    <name evidence="1" type="ordered locus">Bache_1630</name>
</gene>
<dbReference type="RefSeq" id="WP_013547227.1">
    <property type="nucleotide sequence ID" value="NC_014933.1"/>
</dbReference>
<dbReference type="KEGG" id="bhl:Bache_1630"/>
<evidence type="ECO:0000313" key="1">
    <source>
        <dbReference type="EMBL" id="ADV43633.1"/>
    </source>
</evidence>
<evidence type="ECO:0000313" key="2">
    <source>
        <dbReference type="Proteomes" id="UP000008630"/>
    </source>
</evidence>
<dbReference type="OrthoDB" id="1069357at2"/>
<dbReference type="PATRIC" id="fig|693979.3.peg.1723"/>
<proteinExistence type="predicted"/>
<name>E6SWT1_BACT6</name>
<sequence length="203" mass="23986">MSGGYFDRNIYAIGEIADSIERDIARALRPKPEKVHEDYWTIYEHDSPCSCRSFGGWGYMTFDKYEEAKSFLLSRKGIVTAEERYIDRRRFEDDVVFQSTDSYIAETPDEEHIPVLYTIHYCVYDHYPDDADVLELTDKTIETMKEAYKQIRIAEIYAMRIDWMMSGDDGEDTLQERLNEDLEAFEKEFQTKDWACSYEDGED</sequence>
<reference evidence="1 2" key="2">
    <citation type="journal article" date="2011" name="Stand. Genomic Sci.">
        <title>Complete genome sequence of Bacteroides helcogenes type strain (P 36-108).</title>
        <authorList>
            <person name="Pati A."/>
            <person name="Gronow S."/>
            <person name="Zeytun A."/>
            <person name="Lapidus A."/>
            <person name="Nolan M."/>
            <person name="Hammon N."/>
            <person name="Deshpande S."/>
            <person name="Cheng J.F."/>
            <person name="Tapia R."/>
            <person name="Han C."/>
            <person name="Goodwin L."/>
            <person name="Pitluck S."/>
            <person name="Liolios K."/>
            <person name="Pagani I."/>
            <person name="Ivanova N."/>
            <person name="Mavromatis K."/>
            <person name="Chen A."/>
            <person name="Palaniappan K."/>
            <person name="Land M."/>
            <person name="Hauser L."/>
            <person name="Chang Y.J."/>
            <person name="Jeffries C.D."/>
            <person name="Detter J.C."/>
            <person name="Brambilla E."/>
            <person name="Rohde M."/>
            <person name="Goker M."/>
            <person name="Woyke T."/>
            <person name="Bristow J."/>
            <person name="Eisen J.A."/>
            <person name="Markowitz V."/>
            <person name="Hugenholtz P."/>
            <person name="Kyrpides N.C."/>
            <person name="Klenk H.P."/>
            <person name="Lucas S."/>
        </authorList>
    </citation>
    <scope>NUCLEOTIDE SEQUENCE [LARGE SCALE GENOMIC DNA]</scope>
    <source>
        <strain evidence="2">ATCC 35417 / DSM 20613 / JCM 6297 / CCUG 15421 / P 36-108</strain>
    </source>
</reference>
<accession>E6SWT1</accession>